<sequence length="399" mass="42879">MTYRPFVEDSKAAFGELQISELSPVFQNTFEYTVDNTELLTNTVVAGGTVTQANGMGTVGTSTTTASTALMESRQHARYHAGQGGLSRFTALWSAPVEGTEMYVGLADEIGSIAAFENGFMVGYDGVTFGFHRFQNDTKITIALSEWDDPLDGSGPSGMTINTAMLNVFQIQFQYLGAGPIKIFIEDDTNGKFILAHTVSYVNQNTEPSVHNPNFHHIMWVNNGGTTSDMIIRSGSFGFYIEGRTDLIQLHQPQFASGTQQKTSVTDEVAILTIRNKTTYASKTNFIDILIQGLLGAIDANQASNIGVVRIVKNATLGGAPDYSDINSSDSVVEMDTDGTDVTGGQELIGTPLSGQNDKDDRDVTDLKIILNPGDTLTVAGSSGNSATMAGGILWRELF</sequence>
<accession>A0A0F9URA7</accession>
<proteinExistence type="predicted"/>
<gene>
    <name evidence="1" type="ORF">LCGC14_0499150</name>
</gene>
<organism evidence="1">
    <name type="scientific">marine sediment metagenome</name>
    <dbReference type="NCBI Taxonomy" id="412755"/>
    <lineage>
        <taxon>unclassified sequences</taxon>
        <taxon>metagenomes</taxon>
        <taxon>ecological metagenomes</taxon>
    </lineage>
</organism>
<protein>
    <submittedName>
        <fullName evidence="1">Uncharacterized protein</fullName>
    </submittedName>
</protein>
<dbReference type="EMBL" id="LAZR01000582">
    <property type="protein sequence ID" value="KKN63681.1"/>
    <property type="molecule type" value="Genomic_DNA"/>
</dbReference>
<reference evidence="1" key="1">
    <citation type="journal article" date="2015" name="Nature">
        <title>Complex archaea that bridge the gap between prokaryotes and eukaryotes.</title>
        <authorList>
            <person name="Spang A."/>
            <person name="Saw J.H."/>
            <person name="Jorgensen S.L."/>
            <person name="Zaremba-Niedzwiedzka K."/>
            <person name="Martijn J."/>
            <person name="Lind A.E."/>
            <person name="van Eijk R."/>
            <person name="Schleper C."/>
            <person name="Guy L."/>
            <person name="Ettema T.J."/>
        </authorList>
    </citation>
    <scope>NUCLEOTIDE SEQUENCE</scope>
</reference>
<comment type="caution">
    <text evidence="1">The sequence shown here is derived from an EMBL/GenBank/DDBJ whole genome shotgun (WGS) entry which is preliminary data.</text>
</comment>
<evidence type="ECO:0000313" key="1">
    <source>
        <dbReference type="EMBL" id="KKN63681.1"/>
    </source>
</evidence>
<dbReference type="AlphaFoldDB" id="A0A0F9URA7"/>
<name>A0A0F9URA7_9ZZZZ</name>